<dbReference type="AlphaFoldDB" id="A0AA39MSJ1"/>
<sequence length="386" mass="42893">MNSLSDSNMTTISPRIEKKIQRCFFVSLAFVIVIPILCVVLGKTLHPDEFSYDAMPSSDDKIRMVSLDADLLSADLKQATIVLDWGITRDTCDPYDANSECAIVNIYFDENLLQHSDTNSSDPSDNNVPTDPTFVWNVTASYNILSNFPRFQTELSIFPHSKHSGKHTRSSDVYYPFDKYIAEVFAFARDASTQEPVRLFLDSTSGLAAGLKVMGDVANTSGLANDGIPEVIGVLVHIKRGTLVIFYSLVITIIFWLITLAICFVMIMTVGFGFRQRNEIVVVPVGILFAFIQLRSTMPGAPDGFGDILDFVGVLPCLVLLSICAVTMVGIYVFTDPAKDSRPDLTWSALVQTLTRLRNRVFRKKGSKYKQLSDSHDMLQIPLTDV</sequence>
<evidence type="ECO:0000313" key="2">
    <source>
        <dbReference type="EMBL" id="KAK0444648.1"/>
    </source>
</evidence>
<dbReference type="Pfam" id="PF14494">
    <property type="entry name" value="DUF4436"/>
    <property type="match status" value="1"/>
</dbReference>
<feature type="transmembrane region" description="Helical" evidence="1">
    <location>
        <begin position="23"/>
        <end position="42"/>
    </location>
</feature>
<keyword evidence="1" id="KW-0812">Transmembrane</keyword>
<dbReference type="RefSeq" id="XP_060325218.1">
    <property type="nucleotide sequence ID" value="XM_060474408.1"/>
</dbReference>
<keyword evidence="3" id="KW-1185">Reference proteome</keyword>
<comment type="caution">
    <text evidence="2">The sequence shown here is derived from an EMBL/GenBank/DDBJ whole genome shotgun (WGS) entry which is preliminary data.</text>
</comment>
<organism evidence="2 3">
    <name type="scientific">Armillaria tabescens</name>
    <name type="common">Ringless honey mushroom</name>
    <name type="synonym">Agaricus tabescens</name>
    <dbReference type="NCBI Taxonomy" id="1929756"/>
    <lineage>
        <taxon>Eukaryota</taxon>
        <taxon>Fungi</taxon>
        <taxon>Dikarya</taxon>
        <taxon>Basidiomycota</taxon>
        <taxon>Agaricomycotina</taxon>
        <taxon>Agaricomycetes</taxon>
        <taxon>Agaricomycetidae</taxon>
        <taxon>Agaricales</taxon>
        <taxon>Marasmiineae</taxon>
        <taxon>Physalacriaceae</taxon>
        <taxon>Desarmillaria</taxon>
    </lineage>
</organism>
<keyword evidence="1" id="KW-1133">Transmembrane helix</keyword>
<gene>
    <name evidence="2" type="ORF">EV420DRAFT_1574188</name>
</gene>
<protein>
    <submittedName>
        <fullName evidence="2">Uncharacterized protein</fullName>
    </submittedName>
</protein>
<evidence type="ECO:0000313" key="3">
    <source>
        <dbReference type="Proteomes" id="UP001175211"/>
    </source>
</evidence>
<dbReference type="Proteomes" id="UP001175211">
    <property type="component" value="Unassembled WGS sequence"/>
</dbReference>
<feature type="transmembrane region" description="Helical" evidence="1">
    <location>
        <begin position="244"/>
        <end position="268"/>
    </location>
</feature>
<accession>A0AA39MSJ1</accession>
<dbReference type="EMBL" id="JAUEPS010000053">
    <property type="protein sequence ID" value="KAK0444648.1"/>
    <property type="molecule type" value="Genomic_DNA"/>
</dbReference>
<evidence type="ECO:0000256" key="1">
    <source>
        <dbReference type="SAM" id="Phobius"/>
    </source>
</evidence>
<proteinExistence type="predicted"/>
<reference evidence="2" key="1">
    <citation type="submission" date="2023-06" db="EMBL/GenBank/DDBJ databases">
        <authorList>
            <consortium name="Lawrence Berkeley National Laboratory"/>
            <person name="Ahrendt S."/>
            <person name="Sahu N."/>
            <person name="Indic B."/>
            <person name="Wong-Bajracharya J."/>
            <person name="Merenyi Z."/>
            <person name="Ke H.-M."/>
            <person name="Monk M."/>
            <person name="Kocsube S."/>
            <person name="Drula E."/>
            <person name="Lipzen A."/>
            <person name="Balint B."/>
            <person name="Henrissat B."/>
            <person name="Andreopoulos B."/>
            <person name="Martin F.M."/>
            <person name="Harder C.B."/>
            <person name="Rigling D."/>
            <person name="Ford K.L."/>
            <person name="Foster G.D."/>
            <person name="Pangilinan J."/>
            <person name="Papanicolaou A."/>
            <person name="Barry K."/>
            <person name="LaButti K."/>
            <person name="Viragh M."/>
            <person name="Koriabine M."/>
            <person name="Yan M."/>
            <person name="Riley R."/>
            <person name="Champramary S."/>
            <person name="Plett K.L."/>
            <person name="Tsai I.J."/>
            <person name="Slot J."/>
            <person name="Sipos G."/>
            <person name="Plett J."/>
            <person name="Nagy L.G."/>
            <person name="Grigoriev I.V."/>
        </authorList>
    </citation>
    <scope>NUCLEOTIDE SEQUENCE</scope>
    <source>
        <strain evidence="2">CCBAS 213</strain>
    </source>
</reference>
<keyword evidence="1" id="KW-0472">Membrane</keyword>
<name>A0AA39MSJ1_ARMTA</name>
<feature type="transmembrane region" description="Helical" evidence="1">
    <location>
        <begin position="308"/>
        <end position="334"/>
    </location>
</feature>
<dbReference type="InterPro" id="IPR027948">
    <property type="entry name" value="DUF4436"/>
</dbReference>
<feature type="transmembrane region" description="Helical" evidence="1">
    <location>
        <begin position="280"/>
        <end position="296"/>
    </location>
</feature>
<dbReference type="GeneID" id="85357956"/>